<organism evidence="2 3">
    <name type="scientific">Cardiobacterium hominis</name>
    <dbReference type="NCBI Taxonomy" id="2718"/>
    <lineage>
        <taxon>Bacteria</taxon>
        <taxon>Pseudomonadati</taxon>
        <taxon>Pseudomonadota</taxon>
        <taxon>Gammaproteobacteria</taxon>
        <taxon>Cardiobacteriales</taxon>
        <taxon>Cardiobacteriaceae</taxon>
        <taxon>Cardiobacterium</taxon>
    </lineage>
</organism>
<dbReference type="EMBL" id="FKLO01000073">
    <property type="protein sequence ID" value="SAM70224.1"/>
    <property type="molecule type" value="Genomic_DNA"/>
</dbReference>
<accession>A0A1C3H6I7</accession>
<gene>
    <name evidence="2" type="ORF">CHUV0807_2164</name>
</gene>
<protein>
    <submittedName>
        <fullName evidence="2">Uncharacterized protein</fullName>
    </submittedName>
</protein>
<evidence type="ECO:0000313" key="2">
    <source>
        <dbReference type="EMBL" id="SAM70224.1"/>
    </source>
</evidence>
<feature type="region of interest" description="Disordered" evidence="1">
    <location>
        <begin position="19"/>
        <end position="42"/>
    </location>
</feature>
<evidence type="ECO:0000313" key="3">
    <source>
        <dbReference type="Proteomes" id="UP000190837"/>
    </source>
</evidence>
<reference evidence="3" key="1">
    <citation type="submission" date="2016-04" db="EMBL/GenBank/DDBJ databases">
        <authorList>
            <person name="Tagini F."/>
        </authorList>
    </citation>
    <scope>NUCLEOTIDE SEQUENCE [LARGE SCALE GENOMIC DNA]</scope>
    <source>
        <strain evidence="3">CHUV0807</strain>
    </source>
</reference>
<name>A0A1C3H6I7_9GAMM</name>
<sequence>MKGHKVRQQRGFRIFTTKTGCKRQKHNQTRKSDESGATSGLAASCRSYRNATFYFYKQFLRWHL</sequence>
<proteinExistence type="predicted"/>
<dbReference type="RefSeq" id="WP_143312303.1">
    <property type="nucleotide sequence ID" value="NZ_CAUPBE010000001.1"/>
</dbReference>
<dbReference type="Proteomes" id="UP000190837">
    <property type="component" value="Unassembled WGS sequence"/>
</dbReference>
<feature type="compositionally biased region" description="Basic residues" evidence="1">
    <location>
        <begin position="20"/>
        <end position="29"/>
    </location>
</feature>
<dbReference type="AlphaFoldDB" id="A0A1C3H6I7"/>
<evidence type="ECO:0000256" key="1">
    <source>
        <dbReference type="SAM" id="MobiDB-lite"/>
    </source>
</evidence>